<dbReference type="PROSITE" id="PS51257">
    <property type="entry name" value="PROKAR_LIPOPROTEIN"/>
    <property type="match status" value="1"/>
</dbReference>
<reference evidence="2 3" key="1">
    <citation type="submission" date="2019-07" db="EMBL/GenBank/DDBJ databases">
        <title>Genome sequencing of lignin-degrading bacterial isolates.</title>
        <authorList>
            <person name="Gladden J."/>
        </authorList>
    </citation>
    <scope>NUCLEOTIDE SEQUENCE [LARGE SCALE GENOMIC DNA]</scope>
    <source>
        <strain evidence="2 3">J11</strain>
    </source>
</reference>
<dbReference type="OrthoDB" id="2751008at2"/>
<organism evidence="2 3">
    <name type="scientific">Cupriavidus gilardii J11</name>
    <dbReference type="NCBI Taxonomy" id="936133"/>
    <lineage>
        <taxon>Bacteria</taxon>
        <taxon>Pseudomonadati</taxon>
        <taxon>Pseudomonadota</taxon>
        <taxon>Betaproteobacteria</taxon>
        <taxon>Burkholderiales</taxon>
        <taxon>Burkholderiaceae</taxon>
        <taxon>Cupriavidus</taxon>
    </lineage>
</organism>
<protein>
    <submittedName>
        <fullName evidence="2">Deoxyribonuclease NucA/NucB</fullName>
    </submittedName>
</protein>
<evidence type="ECO:0000259" key="1">
    <source>
        <dbReference type="Pfam" id="PF14040"/>
    </source>
</evidence>
<dbReference type="AlphaFoldDB" id="A0A562BTA8"/>
<dbReference type="Pfam" id="PF14040">
    <property type="entry name" value="DNase_NucA_NucB"/>
    <property type="match status" value="1"/>
</dbReference>
<feature type="domain" description="Deoxyribonuclease NucA/NucB" evidence="1">
    <location>
        <begin position="354"/>
        <end position="431"/>
    </location>
</feature>
<sequence>MGVWRDWSSPKRLWAAAPVLMGSLLAGCAGPSRIATPVARMAPQDSGPPVLVRPLDVPSVTVEKCANDGDFIPMVDPTPGNNQRRALVSRHVDCRSGESDLIELDAPLEGSDSIRRDTDPVMGSDRNVIKGRKLRIASKMSVYGPSNMLQKQISLTLRAIDYVPRRSDVDAVVLPTIRVRPVLECGPAAELLGSRPLCTVVGNPIALRLDGSEATGDYTVSFDWARLPGQRKDVVTFDLTFNTFAFSVEGEPTDAVQHEFDPQLDAAGLRIRCDRGVARTGSNGCIFPEAAAVFWVSSAPVIGAEAVRHMIEALDEGAPGRFGMQPGFRAVADAAVAREGMALQRTQMPVMRDANRYASCGNVKSSIIRQRPKHSESCASSGGKSCDCDEYPFASTYQGAFENRSTTSAKYVLGSDNRAVGSALATFYASERVIDLSYETGERGVPTNPYPSFVRDYGGDLFWIYVAPGPQLGATQDWGGPGQP</sequence>
<evidence type="ECO:0000313" key="2">
    <source>
        <dbReference type="EMBL" id="TWG88507.1"/>
    </source>
</evidence>
<dbReference type="EMBL" id="VLJN01000004">
    <property type="protein sequence ID" value="TWG88507.1"/>
    <property type="molecule type" value="Genomic_DNA"/>
</dbReference>
<keyword evidence="3" id="KW-1185">Reference proteome</keyword>
<name>A0A562BTA8_9BURK</name>
<comment type="caution">
    <text evidence="2">The sequence shown here is derived from an EMBL/GenBank/DDBJ whole genome shotgun (WGS) entry which is preliminary data.</text>
</comment>
<gene>
    <name evidence="2" type="ORF">L602_001200001000</name>
</gene>
<proteinExistence type="predicted"/>
<dbReference type="Proteomes" id="UP000318141">
    <property type="component" value="Unassembled WGS sequence"/>
</dbReference>
<accession>A0A562BTA8</accession>
<evidence type="ECO:0000313" key="3">
    <source>
        <dbReference type="Proteomes" id="UP000318141"/>
    </source>
</evidence>
<dbReference type="InterPro" id="IPR029476">
    <property type="entry name" value="DNase_NucA_NucB"/>
</dbReference>